<evidence type="ECO:0000313" key="2">
    <source>
        <dbReference type="Proteomes" id="UP000290191"/>
    </source>
</evidence>
<gene>
    <name evidence="1" type="ORF">CRV06_04210</name>
</gene>
<accession>A0A4Q0Y331</accession>
<proteinExistence type="predicted"/>
<organism evidence="1 2">
    <name type="scientific">Halarcobacter anaerophilus</name>
    <dbReference type="NCBI Taxonomy" id="877500"/>
    <lineage>
        <taxon>Bacteria</taxon>
        <taxon>Pseudomonadati</taxon>
        <taxon>Campylobacterota</taxon>
        <taxon>Epsilonproteobacteria</taxon>
        <taxon>Campylobacterales</taxon>
        <taxon>Arcobacteraceae</taxon>
        <taxon>Halarcobacter</taxon>
    </lineage>
</organism>
<dbReference type="RefSeq" id="WP_129081472.1">
    <property type="nucleotide sequence ID" value="NZ_CP041070.1"/>
</dbReference>
<protein>
    <submittedName>
        <fullName evidence="1">Uncharacterized protein</fullName>
    </submittedName>
</protein>
<dbReference type="STRING" id="877500.GCA_000935065_01420"/>
<sequence length="170" mass="20378">MILNLSQIKTEALLLFCKDLIESYINKDDIDFNIDKEINSYINETSHEFLKQLKLITFPNDYYMKNRNHYRIKAVLKAYNFINKELDKELKKGKVFNPSMLYFSLLAVWFKELNKEANSKQYIYFTIYPYANVYDKLLINIKDEKFKLINIAMLEIAEKVILELDKISFK</sequence>
<dbReference type="OrthoDB" id="5346732at2"/>
<comment type="caution">
    <text evidence="1">The sequence shown here is derived from an EMBL/GenBank/DDBJ whole genome shotgun (WGS) entry which is preliminary data.</text>
</comment>
<reference evidence="1 2" key="1">
    <citation type="submission" date="2017-10" db="EMBL/GenBank/DDBJ databases">
        <title>Genomics of the genus Arcobacter.</title>
        <authorList>
            <person name="Perez-Cataluna A."/>
            <person name="Figueras M.J."/>
        </authorList>
    </citation>
    <scope>NUCLEOTIDE SEQUENCE [LARGE SCALE GENOMIC DNA]</scope>
    <source>
        <strain evidence="1 2">DSM 24636</strain>
    </source>
</reference>
<name>A0A4Q0Y331_9BACT</name>
<dbReference type="AlphaFoldDB" id="A0A4Q0Y331"/>
<dbReference type="EMBL" id="PDKO01000002">
    <property type="protein sequence ID" value="RXJ64153.1"/>
    <property type="molecule type" value="Genomic_DNA"/>
</dbReference>
<evidence type="ECO:0000313" key="1">
    <source>
        <dbReference type="EMBL" id="RXJ64153.1"/>
    </source>
</evidence>
<dbReference type="Proteomes" id="UP000290191">
    <property type="component" value="Unassembled WGS sequence"/>
</dbReference>
<keyword evidence="2" id="KW-1185">Reference proteome</keyword>